<dbReference type="Proteomes" id="UP001372338">
    <property type="component" value="Unassembled WGS sequence"/>
</dbReference>
<evidence type="ECO:0000256" key="2">
    <source>
        <dbReference type="ARBA" id="ARBA00004972"/>
    </source>
</evidence>
<keyword evidence="5 9" id="KW-0408">Iron</keyword>
<evidence type="ECO:0000256" key="1">
    <source>
        <dbReference type="ARBA" id="ARBA00001961"/>
    </source>
</evidence>
<dbReference type="PROSITE" id="PS51471">
    <property type="entry name" value="FE2OG_OXY"/>
    <property type="match status" value="1"/>
</dbReference>
<keyword evidence="4 9" id="KW-0560">Oxidoreductase</keyword>
<dbReference type="Gene3D" id="2.60.120.330">
    <property type="entry name" value="B-lactam Antibiotic, Isopenicillin N Synthase, Chain"/>
    <property type="match status" value="1"/>
</dbReference>
<evidence type="ECO:0000256" key="5">
    <source>
        <dbReference type="ARBA" id="ARBA00023004"/>
    </source>
</evidence>
<evidence type="ECO:0000259" key="10">
    <source>
        <dbReference type="PROSITE" id="PS51471"/>
    </source>
</evidence>
<evidence type="ECO:0000256" key="9">
    <source>
        <dbReference type="RuleBase" id="RU003682"/>
    </source>
</evidence>
<organism evidence="11 12">
    <name type="scientific">Crotalaria pallida</name>
    <name type="common">Smooth rattlebox</name>
    <name type="synonym">Crotalaria striata</name>
    <dbReference type="NCBI Taxonomy" id="3830"/>
    <lineage>
        <taxon>Eukaryota</taxon>
        <taxon>Viridiplantae</taxon>
        <taxon>Streptophyta</taxon>
        <taxon>Embryophyta</taxon>
        <taxon>Tracheophyta</taxon>
        <taxon>Spermatophyta</taxon>
        <taxon>Magnoliopsida</taxon>
        <taxon>eudicotyledons</taxon>
        <taxon>Gunneridae</taxon>
        <taxon>Pentapetalae</taxon>
        <taxon>rosids</taxon>
        <taxon>fabids</taxon>
        <taxon>Fabales</taxon>
        <taxon>Fabaceae</taxon>
        <taxon>Papilionoideae</taxon>
        <taxon>50 kb inversion clade</taxon>
        <taxon>genistoids sensu lato</taxon>
        <taxon>core genistoids</taxon>
        <taxon>Crotalarieae</taxon>
        <taxon>Crotalaria</taxon>
    </lineage>
</organism>
<evidence type="ECO:0000256" key="3">
    <source>
        <dbReference type="ARBA" id="ARBA00022723"/>
    </source>
</evidence>
<dbReference type="SUPFAM" id="SSF51197">
    <property type="entry name" value="Clavaminate synthase-like"/>
    <property type="match status" value="1"/>
</dbReference>
<reference evidence="11 12" key="1">
    <citation type="submission" date="2024-01" db="EMBL/GenBank/DDBJ databases">
        <title>The genomes of 5 underutilized Papilionoideae crops provide insights into root nodulation and disease resistanc.</title>
        <authorList>
            <person name="Yuan L."/>
        </authorList>
    </citation>
    <scope>NUCLEOTIDE SEQUENCE [LARGE SCALE GENOMIC DNA]</scope>
    <source>
        <strain evidence="11">ZHUSHIDOU_FW_LH</strain>
        <tissue evidence="11">Leaf</tissue>
    </source>
</reference>
<dbReference type="Pfam" id="PF03171">
    <property type="entry name" value="2OG-FeII_Oxy"/>
    <property type="match status" value="1"/>
</dbReference>
<dbReference type="InterPro" id="IPR050231">
    <property type="entry name" value="Iron_ascorbate_oxido_reductase"/>
</dbReference>
<protein>
    <recommendedName>
        <fullName evidence="10">Fe2OG dioxygenase domain-containing protein</fullName>
    </recommendedName>
</protein>
<dbReference type="FunFam" id="2.60.120.330:FF:000003">
    <property type="entry name" value="Gibberellin 20 oxidase 2"/>
    <property type="match status" value="1"/>
</dbReference>
<dbReference type="EMBL" id="JAYWIO010000008">
    <property type="protein sequence ID" value="KAK7247592.1"/>
    <property type="molecule type" value="Genomic_DNA"/>
</dbReference>
<dbReference type="GO" id="GO:0046872">
    <property type="term" value="F:metal ion binding"/>
    <property type="evidence" value="ECO:0007669"/>
    <property type="project" value="UniProtKB-KW"/>
</dbReference>
<evidence type="ECO:0000313" key="12">
    <source>
        <dbReference type="Proteomes" id="UP001372338"/>
    </source>
</evidence>
<comment type="pathway">
    <text evidence="6">Plant hormone biosynthesis; gibberellin biosynthesis.</text>
</comment>
<dbReference type="PANTHER" id="PTHR47990">
    <property type="entry name" value="2-OXOGLUTARATE (2OG) AND FE(II)-DEPENDENT OXYGENASE SUPERFAMILY PROTEIN-RELATED"/>
    <property type="match status" value="1"/>
</dbReference>
<proteinExistence type="inferred from homology"/>
<dbReference type="InterPro" id="IPR026992">
    <property type="entry name" value="DIOX_N"/>
</dbReference>
<gene>
    <name evidence="11" type="ORF">RIF29_42478</name>
</gene>
<dbReference type="AlphaFoldDB" id="A0AAN9HTN9"/>
<evidence type="ECO:0000256" key="7">
    <source>
        <dbReference type="ARBA" id="ARBA00043997"/>
    </source>
</evidence>
<dbReference type="PRINTS" id="PR00682">
    <property type="entry name" value="IPNSYNTHASE"/>
</dbReference>
<dbReference type="InterPro" id="IPR044861">
    <property type="entry name" value="IPNS-like_FE2OG_OXY"/>
</dbReference>
<dbReference type="Pfam" id="PF14226">
    <property type="entry name" value="DIOX_N"/>
    <property type="match status" value="1"/>
</dbReference>
<evidence type="ECO:0000256" key="4">
    <source>
        <dbReference type="ARBA" id="ARBA00023002"/>
    </source>
</evidence>
<comment type="cofactor">
    <cofactor evidence="1">
        <name>L-ascorbate</name>
        <dbReference type="ChEBI" id="CHEBI:38290"/>
    </cofactor>
</comment>
<feature type="domain" description="Fe2OG dioxygenase" evidence="10">
    <location>
        <begin position="227"/>
        <end position="326"/>
    </location>
</feature>
<comment type="similarity">
    <text evidence="7">Belongs to the iron/ascorbate-dependent oxidoreductase family. GA20OX subfamily.</text>
</comment>
<comment type="pathway">
    <text evidence="2">Hormone biosynthesis.</text>
</comment>
<keyword evidence="12" id="KW-1185">Reference proteome</keyword>
<comment type="catalytic activity">
    <reaction evidence="8">
        <text>gibberellin A12 + 2 2-oxoglutarate + 3 O2 + H(+) = gibberellin A9 + 2 succinate + 3 CO2 + 2 H2O</text>
        <dbReference type="Rhea" id="RHEA:60772"/>
        <dbReference type="ChEBI" id="CHEBI:15377"/>
        <dbReference type="ChEBI" id="CHEBI:15378"/>
        <dbReference type="ChEBI" id="CHEBI:15379"/>
        <dbReference type="ChEBI" id="CHEBI:16526"/>
        <dbReference type="ChEBI" id="CHEBI:16810"/>
        <dbReference type="ChEBI" id="CHEBI:30031"/>
        <dbReference type="ChEBI" id="CHEBI:58627"/>
        <dbReference type="ChEBI" id="CHEBI:73255"/>
    </reaction>
    <physiologicalReaction direction="left-to-right" evidence="8">
        <dbReference type="Rhea" id="RHEA:60773"/>
    </physiologicalReaction>
</comment>
<evidence type="ECO:0000313" key="11">
    <source>
        <dbReference type="EMBL" id="KAK7247592.1"/>
    </source>
</evidence>
<accession>A0AAN9HTN9</accession>
<dbReference type="GO" id="GO:0045544">
    <property type="term" value="F:gibberellin 20-oxidase activity"/>
    <property type="evidence" value="ECO:0007669"/>
    <property type="project" value="UniProtKB-ARBA"/>
</dbReference>
<dbReference type="InterPro" id="IPR005123">
    <property type="entry name" value="Oxoglu/Fe-dep_dioxygenase_dom"/>
</dbReference>
<evidence type="ECO:0000256" key="6">
    <source>
        <dbReference type="ARBA" id="ARBA00037909"/>
    </source>
</evidence>
<keyword evidence="3 9" id="KW-0479">Metal-binding</keyword>
<evidence type="ECO:0000256" key="8">
    <source>
        <dbReference type="ARBA" id="ARBA00050508"/>
    </source>
</evidence>
<dbReference type="InterPro" id="IPR027443">
    <property type="entry name" value="IPNS-like_sf"/>
</dbReference>
<sequence length="384" mass="44333">MEPSAAILSQSPSLPKELKDEKRAMLFDKHVLQKLTHVPKEYHWPSEDLVATSQENLNEPLIDIGVMMMMKGDEAAIAKAAELVRDACIKHGFFQVINHGVDPNLITAAYEEMKCFFNLPLSKKLVARRNIHNTLEGYSGARRVENSSSKLPWKETFTFKYDHNEESDETHVVEFFNSTLGEEFQHTGLLFQRYCKAMKELCLVIMELLGISLGVDRLHYRRFFEDGEQTMRINSYPACKENHLVLGNGPHTDPVSLTLLHQDHVGGLEVFVDNKWLPVRPRPHAFVINLGDTFMALSNGRYKSCRHRTVINKEMERLSLTCFVNPREDKTVRPPEELLGTEEPRKYPDFTWSELELFSQTLHRTDDSTFECFFQWLRSSKPSN</sequence>
<name>A0AAN9HTN9_CROPI</name>
<comment type="caution">
    <text evidence="11">The sequence shown here is derived from an EMBL/GenBank/DDBJ whole genome shotgun (WGS) entry which is preliminary data.</text>
</comment>
<dbReference type="GO" id="GO:0009686">
    <property type="term" value="P:gibberellin biosynthetic process"/>
    <property type="evidence" value="ECO:0007669"/>
    <property type="project" value="UniProtKB-ARBA"/>
</dbReference>